<evidence type="ECO:0000256" key="2">
    <source>
        <dbReference type="ARBA" id="ARBA00010015"/>
    </source>
</evidence>
<dbReference type="GO" id="GO:0005634">
    <property type="term" value="C:nucleus"/>
    <property type="evidence" value="ECO:0007669"/>
    <property type="project" value="TreeGrafter"/>
</dbReference>
<keyword evidence="3" id="KW-0540">Nuclease</keyword>
<dbReference type="GO" id="GO:0003677">
    <property type="term" value="F:DNA binding"/>
    <property type="evidence" value="ECO:0007669"/>
    <property type="project" value="InterPro"/>
</dbReference>
<sequence length="278" mass="32060">MNRIMIKIDNRENELLKKIEHEKNTNELFKNLTVVIETLPLGDIILCNTETNEELIIIERKTLNDLSASIKDGRYEEQSYRLNGIDHPNHNIVYLIEGSIQNTCSLIKYKWDKQTVYSAIVSIAFYKGFSVMRSIDLNETAYMICNMAHKIEKTTNRSFYYSKPSQSINNNDVNQEPEVDIQIQQQQTKAYHDVVKRVKKDNVTKENIGQIILCQIPGVSSQSACAILNKFSNIRSLIKELETNPECLNDIYLTDAKGKQRKINKTCIQNIINLLINL</sequence>
<evidence type="ECO:0000256" key="3">
    <source>
        <dbReference type="ARBA" id="ARBA00022722"/>
    </source>
</evidence>
<dbReference type="InterPro" id="IPR047416">
    <property type="entry name" value="XPF_nuclease_Mus81"/>
</dbReference>
<keyword evidence="10" id="KW-0234">DNA repair</keyword>
<keyword evidence="7" id="KW-0378">Hydrolase</keyword>
<accession>A0A6C0E272</accession>
<dbReference type="SUPFAM" id="SSF52980">
    <property type="entry name" value="Restriction endonuclease-like"/>
    <property type="match status" value="1"/>
</dbReference>
<evidence type="ECO:0000256" key="1">
    <source>
        <dbReference type="ARBA" id="ARBA00001946"/>
    </source>
</evidence>
<dbReference type="GO" id="GO:0000712">
    <property type="term" value="P:resolution of meiotic recombination intermediates"/>
    <property type="evidence" value="ECO:0007669"/>
    <property type="project" value="TreeGrafter"/>
</dbReference>
<dbReference type="InterPro" id="IPR011335">
    <property type="entry name" value="Restrct_endonuc-II-like"/>
</dbReference>
<keyword evidence="6" id="KW-0227">DNA damage</keyword>
<keyword evidence="9" id="KW-0233">DNA recombination</keyword>
<keyword evidence="4" id="KW-0479">Metal-binding</keyword>
<dbReference type="GO" id="GO:0008821">
    <property type="term" value="F:crossover junction DNA endonuclease activity"/>
    <property type="evidence" value="ECO:0007669"/>
    <property type="project" value="InterPro"/>
</dbReference>
<name>A0A6C0E272_9ZZZZ</name>
<dbReference type="AlphaFoldDB" id="A0A6C0E272"/>
<dbReference type="InterPro" id="IPR033309">
    <property type="entry name" value="Mus81"/>
</dbReference>
<comment type="cofactor">
    <cofactor evidence="1">
        <name>Mg(2+)</name>
        <dbReference type="ChEBI" id="CHEBI:18420"/>
    </cofactor>
</comment>
<evidence type="ECO:0000256" key="6">
    <source>
        <dbReference type="ARBA" id="ARBA00022763"/>
    </source>
</evidence>
<evidence type="ECO:0000256" key="7">
    <source>
        <dbReference type="ARBA" id="ARBA00022801"/>
    </source>
</evidence>
<feature type="domain" description="ERCC4" evidence="11">
    <location>
        <begin position="5"/>
        <end position="100"/>
    </location>
</feature>
<organism evidence="12">
    <name type="scientific">viral metagenome</name>
    <dbReference type="NCBI Taxonomy" id="1070528"/>
    <lineage>
        <taxon>unclassified sequences</taxon>
        <taxon>metagenomes</taxon>
        <taxon>organismal metagenomes</taxon>
    </lineage>
</organism>
<evidence type="ECO:0000256" key="5">
    <source>
        <dbReference type="ARBA" id="ARBA00022759"/>
    </source>
</evidence>
<comment type="similarity">
    <text evidence="2">Belongs to the XPF family.</text>
</comment>
<dbReference type="Gene3D" id="1.10.150.670">
    <property type="entry name" value="Crossover junction endonuclease EME1, DNA-binding domain"/>
    <property type="match status" value="1"/>
</dbReference>
<dbReference type="GO" id="GO:0046872">
    <property type="term" value="F:metal ion binding"/>
    <property type="evidence" value="ECO:0007669"/>
    <property type="project" value="UniProtKB-KW"/>
</dbReference>
<proteinExistence type="inferred from homology"/>
<evidence type="ECO:0000256" key="4">
    <source>
        <dbReference type="ARBA" id="ARBA00022723"/>
    </source>
</evidence>
<protein>
    <recommendedName>
        <fullName evidence="11">ERCC4 domain-containing protein</fullName>
    </recommendedName>
</protein>
<dbReference type="SMART" id="SM00891">
    <property type="entry name" value="ERCC4"/>
    <property type="match status" value="1"/>
</dbReference>
<dbReference type="EMBL" id="MN739721">
    <property type="protein sequence ID" value="QHT22832.1"/>
    <property type="molecule type" value="Genomic_DNA"/>
</dbReference>
<dbReference type="PANTHER" id="PTHR13451">
    <property type="entry name" value="CLASS II CROSSOVER JUNCTION ENDONUCLEASE MUS81"/>
    <property type="match status" value="1"/>
</dbReference>
<dbReference type="GO" id="GO:0031573">
    <property type="term" value="P:mitotic intra-S DNA damage checkpoint signaling"/>
    <property type="evidence" value="ECO:0007669"/>
    <property type="project" value="TreeGrafter"/>
</dbReference>
<evidence type="ECO:0000313" key="12">
    <source>
        <dbReference type="EMBL" id="QHT22832.1"/>
    </source>
</evidence>
<dbReference type="GO" id="GO:0006308">
    <property type="term" value="P:DNA catabolic process"/>
    <property type="evidence" value="ECO:0007669"/>
    <property type="project" value="InterPro"/>
</dbReference>
<dbReference type="Pfam" id="PF02732">
    <property type="entry name" value="ERCC4"/>
    <property type="match status" value="1"/>
</dbReference>
<dbReference type="GO" id="GO:0000727">
    <property type="term" value="P:double-strand break repair via break-induced replication"/>
    <property type="evidence" value="ECO:0007669"/>
    <property type="project" value="TreeGrafter"/>
</dbReference>
<evidence type="ECO:0000256" key="8">
    <source>
        <dbReference type="ARBA" id="ARBA00022842"/>
    </source>
</evidence>
<dbReference type="GO" id="GO:0048476">
    <property type="term" value="C:Holliday junction resolvase complex"/>
    <property type="evidence" value="ECO:0007669"/>
    <property type="project" value="TreeGrafter"/>
</dbReference>
<dbReference type="InterPro" id="IPR006166">
    <property type="entry name" value="ERCC4_domain"/>
</dbReference>
<evidence type="ECO:0000259" key="11">
    <source>
        <dbReference type="SMART" id="SM00891"/>
    </source>
</evidence>
<evidence type="ECO:0000256" key="10">
    <source>
        <dbReference type="ARBA" id="ARBA00023204"/>
    </source>
</evidence>
<keyword evidence="8" id="KW-0460">Magnesium</keyword>
<dbReference type="InterPro" id="IPR042530">
    <property type="entry name" value="EME1/EME2_C"/>
</dbReference>
<dbReference type="CDD" id="cd20074">
    <property type="entry name" value="XPF_nuclease_Mus81"/>
    <property type="match status" value="1"/>
</dbReference>
<keyword evidence="5" id="KW-0255">Endonuclease</keyword>
<reference evidence="12" key="1">
    <citation type="journal article" date="2020" name="Nature">
        <title>Giant virus diversity and host interactions through global metagenomics.</title>
        <authorList>
            <person name="Schulz F."/>
            <person name="Roux S."/>
            <person name="Paez-Espino D."/>
            <person name="Jungbluth S."/>
            <person name="Walsh D.A."/>
            <person name="Denef V.J."/>
            <person name="McMahon K.D."/>
            <person name="Konstantinidis K.T."/>
            <person name="Eloe-Fadrosh E.A."/>
            <person name="Kyrpides N.C."/>
            <person name="Woyke T."/>
        </authorList>
    </citation>
    <scope>NUCLEOTIDE SEQUENCE</scope>
    <source>
        <strain evidence="12">GVMAG-M-3300023179-114</strain>
    </source>
</reference>
<dbReference type="GO" id="GO:0048257">
    <property type="term" value="F:3'-flap endonuclease activity"/>
    <property type="evidence" value="ECO:0007669"/>
    <property type="project" value="TreeGrafter"/>
</dbReference>
<dbReference type="PANTHER" id="PTHR13451:SF0">
    <property type="entry name" value="CROSSOVER JUNCTION ENDONUCLEASE MUS81"/>
    <property type="match status" value="1"/>
</dbReference>
<dbReference type="Gene3D" id="3.40.50.10130">
    <property type="match status" value="1"/>
</dbReference>
<evidence type="ECO:0000256" key="9">
    <source>
        <dbReference type="ARBA" id="ARBA00023172"/>
    </source>
</evidence>